<dbReference type="STRING" id="1244108.SAMN05444004_1102"/>
<dbReference type="InterPro" id="IPR027417">
    <property type="entry name" value="P-loop_NTPase"/>
</dbReference>
<dbReference type="RefSeq" id="WP_092646080.1">
    <property type="nucleotide sequence ID" value="NZ_FNPX01000010.1"/>
</dbReference>
<proteinExistence type="inferred from homology"/>
<comment type="subunit">
    <text evidence="4">Homotetramer.</text>
</comment>
<dbReference type="InterPro" id="IPR016898">
    <property type="entry name" value="Polyphosphate_phosphotransfera"/>
</dbReference>
<comment type="function">
    <text evidence="4">Uses inorganic polyphosphate (polyP) as a donor to convert GDP to GTP or ADP to ATP.</text>
</comment>
<dbReference type="PIRSF" id="PIRSF028756">
    <property type="entry name" value="PPK2_prd"/>
    <property type="match status" value="1"/>
</dbReference>
<reference evidence="7" key="1">
    <citation type="submission" date="2016-10" db="EMBL/GenBank/DDBJ databases">
        <authorList>
            <person name="Varghese N."/>
            <person name="Submissions S."/>
        </authorList>
    </citation>
    <scope>NUCLEOTIDE SEQUENCE [LARGE SCALE GENOMIC DNA]</scope>
    <source>
        <strain evidence="7">DSM 100420</strain>
    </source>
</reference>
<dbReference type="Proteomes" id="UP000198914">
    <property type="component" value="Unassembled WGS sequence"/>
</dbReference>
<comment type="similarity">
    <text evidence="1 4">Belongs to the polyphosphate kinase 2 (PPK2) family. Class I subfamily.</text>
</comment>
<keyword evidence="3 4" id="KW-0418">Kinase</keyword>
<dbReference type="GO" id="GO:0006793">
    <property type="term" value="P:phosphorus metabolic process"/>
    <property type="evidence" value="ECO:0007669"/>
    <property type="project" value="InterPro"/>
</dbReference>
<dbReference type="InterPro" id="IPR022486">
    <property type="entry name" value="PPK2_PA0141"/>
</dbReference>
<evidence type="ECO:0000313" key="7">
    <source>
        <dbReference type="Proteomes" id="UP000198914"/>
    </source>
</evidence>
<dbReference type="Gene3D" id="3.40.50.300">
    <property type="entry name" value="P-loop containing nucleotide triphosphate hydrolases"/>
    <property type="match status" value="1"/>
</dbReference>
<sequence length="290" mass="32978">MPKPFDAAITRFFEDEAPQGIRDLIEEGGKKDILAEGYPYDKRMDRDTYEAELDALQIELVKCQSWVHGTGARIAVVFEGRDAAGKGGTIKRFRENLNPRIAHTVALSKPTETEAGQWYFQRYVQHLPTAGTMTLFDRSWYNRAVVEHVFGFCTPEQRETFFGQLPAFEQMLVDEGITFVKLWLNVGRAEQLRRFLAREDDPLKQWKLSMIDVKGLAKWDTYTDAISETFARSHTGFAPWTVVRSDDKRRARLNAIRSVLAQVDYAGRDDAVLKIDAKIAGGPELWLAGA</sequence>
<dbReference type="OrthoDB" id="9775224at2"/>
<dbReference type="SUPFAM" id="SSF52540">
    <property type="entry name" value="P-loop containing nucleoside triphosphate hydrolases"/>
    <property type="match status" value="1"/>
</dbReference>
<dbReference type="PANTHER" id="PTHR34383">
    <property type="entry name" value="POLYPHOSPHATE:AMP PHOSPHOTRANSFERASE-RELATED"/>
    <property type="match status" value="1"/>
</dbReference>
<keyword evidence="7" id="KW-1185">Reference proteome</keyword>
<accession>A0A1H3RWU9</accession>
<gene>
    <name evidence="6" type="ORF">SAMN05444004_1102</name>
</gene>
<evidence type="ECO:0000256" key="4">
    <source>
        <dbReference type="RuleBase" id="RU369062"/>
    </source>
</evidence>
<dbReference type="Pfam" id="PF03976">
    <property type="entry name" value="PPK2"/>
    <property type="match status" value="1"/>
</dbReference>
<dbReference type="EC" id="2.7.4.-" evidence="4"/>
<name>A0A1H3RWU9_9RHOB</name>
<evidence type="ECO:0000259" key="5">
    <source>
        <dbReference type="Pfam" id="PF03976"/>
    </source>
</evidence>
<evidence type="ECO:0000313" key="6">
    <source>
        <dbReference type="EMBL" id="SDZ30132.1"/>
    </source>
</evidence>
<dbReference type="GO" id="GO:0008976">
    <property type="term" value="F:polyphosphate kinase activity"/>
    <property type="evidence" value="ECO:0007669"/>
    <property type="project" value="UniProtKB-UniRule"/>
</dbReference>
<protein>
    <recommendedName>
        <fullName evidence="4">ADP/GDP-polyphosphate phosphotransferase</fullName>
        <ecNumber evidence="4">2.7.4.-</ecNumber>
    </recommendedName>
    <alternativeName>
        <fullName evidence="4">Polyphosphate kinase PPK2</fullName>
    </alternativeName>
</protein>
<evidence type="ECO:0000256" key="3">
    <source>
        <dbReference type="ARBA" id="ARBA00022777"/>
    </source>
</evidence>
<evidence type="ECO:0000256" key="1">
    <source>
        <dbReference type="ARBA" id="ARBA00009924"/>
    </source>
</evidence>
<dbReference type="InterPro" id="IPR022488">
    <property type="entry name" value="PPK2-related"/>
</dbReference>
<dbReference type="PANTHER" id="PTHR34383:SF1">
    <property type="entry name" value="ADP-POLYPHOSPHATE PHOSPHOTRANSFERASE"/>
    <property type="match status" value="1"/>
</dbReference>
<dbReference type="NCBIfam" id="TIGR03707">
    <property type="entry name" value="PPK2_P_aer"/>
    <property type="match status" value="1"/>
</dbReference>
<organism evidence="6 7">
    <name type="scientific">Jannaschia faecimaris</name>
    <dbReference type="NCBI Taxonomy" id="1244108"/>
    <lineage>
        <taxon>Bacteria</taxon>
        <taxon>Pseudomonadati</taxon>
        <taxon>Pseudomonadota</taxon>
        <taxon>Alphaproteobacteria</taxon>
        <taxon>Rhodobacterales</taxon>
        <taxon>Roseobacteraceae</taxon>
        <taxon>Jannaschia</taxon>
    </lineage>
</organism>
<evidence type="ECO:0000256" key="2">
    <source>
        <dbReference type="ARBA" id="ARBA00022679"/>
    </source>
</evidence>
<dbReference type="EMBL" id="FNPX01000010">
    <property type="protein sequence ID" value="SDZ30132.1"/>
    <property type="molecule type" value="Genomic_DNA"/>
</dbReference>
<feature type="domain" description="Polyphosphate kinase-2-related" evidence="5">
    <location>
        <begin position="44"/>
        <end position="267"/>
    </location>
</feature>
<keyword evidence="2 4" id="KW-0808">Transferase</keyword>
<dbReference type="AlphaFoldDB" id="A0A1H3RWU9"/>